<evidence type="ECO:0000313" key="3">
    <source>
        <dbReference type="Proteomes" id="UP000542210"/>
    </source>
</evidence>
<organism evidence="2 3">
    <name type="scientific">Sphaerisporangium siamense</name>
    <dbReference type="NCBI Taxonomy" id="795645"/>
    <lineage>
        <taxon>Bacteria</taxon>
        <taxon>Bacillati</taxon>
        <taxon>Actinomycetota</taxon>
        <taxon>Actinomycetes</taxon>
        <taxon>Streptosporangiales</taxon>
        <taxon>Streptosporangiaceae</taxon>
        <taxon>Sphaerisporangium</taxon>
    </lineage>
</organism>
<evidence type="ECO:0000313" key="2">
    <source>
        <dbReference type="EMBL" id="MBB4703746.1"/>
    </source>
</evidence>
<dbReference type="InterPro" id="IPR036388">
    <property type="entry name" value="WH-like_DNA-bd_sf"/>
</dbReference>
<keyword evidence="3" id="KW-1185">Reference proteome</keyword>
<dbReference type="GO" id="GO:0003700">
    <property type="term" value="F:DNA-binding transcription factor activity"/>
    <property type="evidence" value="ECO:0007669"/>
    <property type="project" value="InterPro"/>
</dbReference>
<dbReference type="RefSeq" id="WP_239122619.1">
    <property type="nucleotide sequence ID" value="NZ_BOOV01000001.1"/>
</dbReference>
<dbReference type="GO" id="GO:0006950">
    <property type="term" value="P:response to stress"/>
    <property type="evidence" value="ECO:0007669"/>
    <property type="project" value="TreeGrafter"/>
</dbReference>
<dbReference type="SUPFAM" id="SSF46785">
    <property type="entry name" value="Winged helix' DNA-binding domain"/>
    <property type="match status" value="2"/>
</dbReference>
<dbReference type="AlphaFoldDB" id="A0A7W7DDN0"/>
<dbReference type="Proteomes" id="UP000542210">
    <property type="component" value="Unassembled WGS sequence"/>
</dbReference>
<protein>
    <submittedName>
        <fullName evidence="2">DNA-binding MarR family transcriptional regulator</fullName>
    </submittedName>
</protein>
<accession>A0A7W7DDN0</accession>
<dbReference type="Gene3D" id="1.10.10.10">
    <property type="entry name" value="Winged helix-like DNA-binding domain superfamily/Winged helix DNA-binding domain"/>
    <property type="match status" value="2"/>
</dbReference>
<reference evidence="2 3" key="1">
    <citation type="submission" date="2020-08" db="EMBL/GenBank/DDBJ databases">
        <title>Sequencing the genomes of 1000 actinobacteria strains.</title>
        <authorList>
            <person name="Klenk H.-P."/>
        </authorList>
    </citation>
    <scope>NUCLEOTIDE SEQUENCE [LARGE SCALE GENOMIC DNA]</scope>
    <source>
        <strain evidence="2 3">DSM 45784</strain>
    </source>
</reference>
<comment type="caution">
    <text evidence="2">The sequence shown here is derived from an EMBL/GenBank/DDBJ whole genome shotgun (WGS) entry which is preliminary data.</text>
</comment>
<feature type="domain" description="HTH marR-type" evidence="1">
    <location>
        <begin position="16"/>
        <end position="148"/>
    </location>
</feature>
<dbReference type="SMART" id="SM00347">
    <property type="entry name" value="HTH_MARR"/>
    <property type="match status" value="2"/>
</dbReference>
<dbReference type="PANTHER" id="PTHR33164:SF43">
    <property type="entry name" value="HTH-TYPE TRANSCRIPTIONAL REPRESSOR YETL"/>
    <property type="match status" value="1"/>
</dbReference>
<dbReference type="InterPro" id="IPR000835">
    <property type="entry name" value="HTH_MarR-typ"/>
</dbReference>
<dbReference type="PANTHER" id="PTHR33164">
    <property type="entry name" value="TRANSCRIPTIONAL REGULATOR, MARR FAMILY"/>
    <property type="match status" value="1"/>
</dbReference>
<dbReference type="InterPro" id="IPR036390">
    <property type="entry name" value="WH_DNA-bd_sf"/>
</dbReference>
<dbReference type="EMBL" id="JACHND010000001">
    <property type="protein sequence ID" value="MBB4703746.1"/>
    <property type="molecule type" value="Genomic_DNA"/>
</dbReference>
<name>A0A7W7DDN0_9ACTN</name>
<gene>
    <name evidence="2" type="ORF">BJ982_005290</name>
</gene>
<feature type="domain" description="HTH marR-type" evidence="1">
    <location>
        <begin position="155"/>
        <end position="287"/>
    </location>
</feature>
<dbReference type="PROSITE" id="PS50995">
    <property type="entry name" value="HTH_MARR_2"/>
    <property type="match status" value="2"/>
</dbReference>
<sequence length="295" mass="32332">MRRDGGAEPAEDTTLAALLGRSVGNMLRRVFVLFTAEAMREGPRSRDFVVLDTLADQDGYSQQDLAEKLGINRTIMVRLIDRLEEAGHVTRTRNPANRRSYVLTLTPAGRAARDAMRRPVSDRDARVTAALTPDERARLAALLAMMLPEPEAPAVQSVEYLVTQAYHRLRRQGDALLSGAGLRTRHFGPLSALALLAPCPQQELARYLDITEPAAAQVIDELVEAGLVTRGQDPRDRRRYALELTPLGRERLTDVRAAIEGLRAEVLALLGPAPEEELRALLTKLLSPGAGAPRA</sequence>
<dbReference type="GO" id="GO:0003677">
    <property type="term" value="F:DNA binding"/>
    <property type="evidence" value="ECO:0007669"/>
    <property type="project" value="UniProtKB-KW"/>
</dbReference>
<dbReference type="PRINTS" id="PR00598">
    <property type="entry name" value="HTHMARR"/>
</dbReference>
<proteinExistence type="predicted"/>
<dbReference type="InterPro" id="IPR039422">
    <property type="entry name" value="MarR/SlyA-like"/>
</dbReference>
<dbReference type="Pfam" id="PF12802">
    <property type="entry name" value="MarR_2"/>
    <property type="match status" value="1"/>
</dbReference>
<evidence type="ECO:0000259" key="1">
    <source>
        <dbReference type="PROSITE" id="PS50995"/>
    </source>
</evidence>
<keyword evidence="2" id="KW-0238">DNA-binding</keyword>
<dbReference type="Pfam" id="PF01047">
    <property type="entry name" value="MarR"/>
    <property type="match status" value="1"/>
</dbReference>